<reference evidence="2" key="1">
    <citation type="journal article" date="2010" name="Nat. Biotechnol.">
        <title>Draft genome sequence of the oilseed species Ricinus communis.</title>
        <authorList>
            <person name="Chan A.P."/>
            <person name="Crabtree J."/>
            <person name="Zhao Q."/>
            <person name="Lorenzi H."/>
            <person name="Orvis J."/>
            <person name="Puiu D."/>
            <person name="Melake-Berhan A."/>
            <person name="Jones K.M."/>
            <person name="Redman J."/>
            <person name="Chen G."/>
            <person name="Cahoon E.B."/>
            <person name="Gedil M."/>
            <person name="Stanke M."/>
            <person name="Haas B.J."/>
            <person name="Wortman J.R."/>
            <person name="Fraser-Liggett C.M."/>
            <person name="Ravel J."/>
            <person name="Rabinowicz P.D."/>
        </authorList>
    </citation>
    <scope>NUCLEOTIDE SEQUENCE [LARGE SCALE GENOMIC DNA]</scope>
    <source>
        <strain evidence="2">cv. Hale</strain>
    </source>
</reference>
<accession>B9RPR5</accession>
<keyword evidence="2" id="KW-1185">Reference proteome</keyword>
<evidence type="ECO:0000313" key="2">
    <source>
        <dbReference type="Proteomes" id="UP000008311"/>
    </source>
</evidence>
<dbReference type="EMBL" id="EQ973796">
    <property type="protein sequence ID" value="EEF46681.1"/>
    <property type="molecule type" value="Genomic_DNA"/>
</dbReference>
<dbReference type="Proteomes" id="UP000008311">
    <property type="component" value="Unassembled WGS sequence"/>
</dbReference>
<gene>
    <name evidence="1" type="ORF">RCOM_1550950</name>
</gene>
<evidence type="ECO:0000313" key="1">
    <source>
        <dbReference type="EMBL" id="EEF46681.1"/>
    </source>
</evidence>
<protein>
    <submittedName>
        <fullName evidence="1">Uncharacterized protein</fullName>
    </submittedName>
</protein>
<dbReference type="InParanoid" id="B9RPR5"/>
<dbReference type="AlphaFoldDB" id="B9RPR5"/>
<organism evidence="1 2">
    <name type="scientific">Ricinus communis</name>
    <name type="common">Castor bean</name>
    <dbReference type="NCBI Taxonomy" id="3988"/>
    <lineage>
        <taxon>Eukaryota</taxon>
        <taxon>Viridiplantae</taxon>
        <taxon>Streptophyta</taxon>
        <taxon>Embryophyta</taxon>
        <taxon>Tracheophyta</taxon>
        <taxon>Spermatophyta</taxon>
        <taxon>Magnoliopsida</taxon>
        <taxon>eudicotyledons</taxon>
        <taxon>Gunneridae</taxon>
        <taxon>Pentapetalae</taxon>
        <taxon>rosids</taxon>
        <taxon>fabids</taxon>
        <taxon>Malpighiales</taxon>
        <taxon>Euphorbiaceae</taxon>
        <taxon>Acalyphoideae</taxon>
        <taxon>Acalypheae</taxon>
        <taxon>Ricinus</taxon>
    </lineage>
</organism>
<proteinExistence type="predicted"/>
<name>B9RPR5_RICCO</name>
<sequence>MEDILTLMKCSKRPVKYYVTAQEKYLVEWSMCCLTVDVTSASIILTLDGKACADYLGWY</sequence>